<dbReference type="PANTHER" id="PTHR24271">
    <property type="entry name" value="KALLIKREIN-RELATED"/>
    <property type="match status" value="1"/>
</dbReference>
<dbReference type="Pfam" id="PF00089">
    <property type="entry name" value="Trypsin"/>
    <property type="match status" value="1"/>
</dbReference>
<dbReference type="InterPro" id="IPR018114">
    <property type="entry name" value="TRYPSIN_HIS"/>
</dbReference>
<dbReference type="GeneTree" id="ENSGT00390000009571"/>
<keyword evidence="4" id="KW-1185">Reference proteome</keyword>
<proteinExistence type="predicted"/>
<dbReference type="PROSITE" id="PS50240">
    <property type="entry name" value="TRYPSIN_DOM"/>
    <property type="match status" value="1"/>
</dbReference>
<dbReference type="Ensembl" id="ENSXMAT00000025807.1">
    <property type="protein sequence ID" value="ENSXMAP00000033893.1"/>
    <property type="gene ID" value="ENSXMAG00000028825.1"/>
</dbReference>
<dbReference type="GO" id="GO:0004252">
    <property type="term" value="F:serine-type endopeptidase activity"/>
    <property type="evidence" value="ECO:0007669"/>
    <property type="project" value="InterPro"/>
</dbReference>
<organism evidence="3 4">
    <name type="scientific">Xiphophorus maculatus</name>
    <name type="common">Southern platyfish</name>
    <name type="synonym">Platypoecilus maculatus</name>
    <dbReference type="NCBI Taxonomy" id="8083"/>
    <lineage>
        <taxon>Eukaryota</taxon>
        <taxon>Metazoa</taxon>
        <taxon>Chordata</taxon>
        <taxon>Craniata</taxon>
        <taxon>Vertebrata</taxon>
        <taxon>Euteleostomi</taxon>
        <taxon>Actinopterygii</taxon>
        <taxon>Neopterygii</taxon>
        <taxon>Teleostei</taxon>
        <taxon>Neoteleostei</taxon>
        <taxon>Acanthomorphata</taxon>
        <taxon>Ovalentaria</taxon>
        <taxon>Atherinomorphae</taxon>
        <taxon>Cyprinodontiformes</taxon>
        <taxon>Poeciliidae</taxon>
        <taxon>Poeciliinae</taxon>
        <taxon>Xiphophorus</taxon>
    </lineage>
</organism>
<dbReference type="Gene3D" id="2.40.10.10">
    <property type="entry name" value="Trypsin-like serine proteases"/>
    <property type="match status" value="2"/>
</dbReference>
<dbReference type="AlphaFoldDB" id="A0A3B5QRU5"/>
<evidence type="ECO:0000313" key="4">
    <source>
        <dbReference type="Proteomes" id="UP000002852"/>
    </source>
</evidence>
<dbReference type="STRING" id="8083.ENSXMAP00000033893"/>
<protein>
    <recommendedName>
        <fullName evidence="2">Peptidase S1 domain-containing protein</fullName>
    </recommendedName>
</protein>
<evidence type="ECO:0000313" key="3">
    <source>
        <dbReference type="Ensembl" id="ENSXMAP00000033893.1"/>
    </source>
</evidence>
<dbReference type="GO" id="GO:0006508">
    <property type="term" value="P:proteolysis"/>
    <property type="evidence" value="ECO:0007669"/>
    <property type="project" value="InterPro"/>
</dbReference>
<name>A0A3B5QRU5_XIPMA</name>
<dbReference type="InterPro" id="IPR043504">
    <property type="entry name" value="Peptidase_S1_PA_chymotrypsin"/>
</dbReference>
<sequence>IGGFLPILFFSSSGVSMNSHVSLHKRIIAGQNCDDTERLYHVRLEGRNGNHKRLCGGSLIHPEWILTAAHCWKSETTKATLGVHPRTATQQKQIIQHNPVIYLNQWHKRHDIMLLKLQRPVRNIRPAQLPRCNNRLRIGATVQLAGEGPPTTSRNHQRCERNIEVLRIKSLFLSGDSGGGVVFNKKIVGVISSRGKNYAFRNPVFSMDVCDYMEWIRNTTGLNKPRIS</sequence>
<dbReference type="SUPFAM" id="SSF50494">
    <property type="entry name" value="Trypsin-like serine proteases"/>
    <property type="match status" value="1"/>
</dbReference>
<dbReference type="PANTHER" id="PTHR24271:SF50">
    <property type="match status" value="1"/>
</dbReference>
<evidence type="ECO:0000259" key="2">
    <source>
        <dbReference type="PROSITE" id="PS50240"/>
    </source>
</evidence>
<dbReference type="InterPro" id="IPR009003">
    <property type="entry name" value="Peptidase_S1_PA"/>
</dbReference>
<accession>A0A3B5QRU5</accession>
<keyword evidence="1" id="KW-1015">Disulfide bond</keyword>
<dbReference type="InterPro" id="IPR001314">
    <property type="entry name" value="Peptidase_S1A"/>
</dbReference>
<dbReference type="OMA" id="PSKDICH"/>
<reference evidence="3" key="3">
    <citation type="submission" date="2025-08" db="UniProtKB">
        <authorList>
            <consortium name="Ensembl"/>
        </authorList>
    </citation>
    <scope>IDENTIFICATION</scope>
    <source>
        <strain evidence="3">JP 163 A</strain>
    </source>
</reference>
<reference evidence="4" key="1">
    <citation type="submission" date="2012-01" db="EMBL/GenBank/DDBJ databases">
        <authorList>
            <person name="Walter R."/>
            <person name="Schartl M."/>
            <person name="Warren W."/>
        </authorList>
    </citation>
    <scope>NUCLEOTIDE SEQUENCE [LARGE SCALE GENOMIC DNA]</scope>
    <source>
        <strain evidence="4">JP 163 A</strain>
    </source>
</reference>
<dbReference type="PRINTS" id="PR00722">
    <property type="entry name" value="CHYMOTRYPSIN"/>
</dbReference>
<dbReference type="InterPro" id="IPR001254">
    <property type="entry name" value="Trypsin_dom"/>
</dbReference>
<dbReference type="PROSITE" id="PS00134">
    <property type="entry name" value="TRYPSIN_HIS"/>
    <property type="match status" value="1"/>
</dbReference>
<evidence type="ECO:0000256" key="1">
    <source>
        <dbReference type="ARBA" id="ARBA00023157"/>
    </source>
</evidence>
<reference evidence="4" key="2">
    <citation type="journal article" date="2013" name="Nat. Genet.">
        <title>The genome of the platyfish, Xiphophorus maculatus, provides insights into evolutionary adaptation and several complex traits.</title>
        <authorList>
            <person name="Schartl M."/>
            <person name="Walter R.B."/>
            <person name="Shen Y."/>
            <person name="Garcia T."/>
            <person name="Catchen J."/>
            <person name="Amores A."/>
            <person name="Braasch I."/>
            <person name="Chalopin D."/>
            <person name="Volff J.N."/>
            <person name="Lesch K.P."/>
            <person name="Bisazza A."/>
            <person name="Minx P."/>
            <person name="Hillier L."/>
            <person name="Wilson R.K."/>
            <person name="Fuerstenberg S."/>
            <person name="Boore J."/>
            <person name="Searle S."/>
            <person name="Postlethwait J.H."/>
            <person name="Warren W.C."/>
        </authorList>
    </citation>
    <scope>NUCLEOTIDE SEQUENCE [LARGE SCALE GENOMIC DNA]</scope>
    <source>
        <strain evidence="4">JP 163 A</strain>
    </source>
</reference>
<dbReference type="InParanoid" id="A0A3B5QRU5"/>
<feature type="domain" description="Peptidase S1" evidence="2">
    <location>
        <begin position="27"/>
        <end position="221"/>
    </location>
</feature>
<dbReference type="SMART" id="SM00020">
    <property type="entry name" value="Tryp_SPc"/>
    <property type="match status" value="1"/>
</dbReference>
<dbReference type="Proteomes" id="UP000002852">
    <property type="component" value="Unassembled WGS sequence"/>
</dbReference>
<reference evidence="3" key="4">
    <citation type="submission" date="2025-09" db="UniProtKB">
        <authorList>
            <consortium name="Ensembl"/>
        </authorList>
    </citation>
    <scope>IDENTIFICATION</scope>
    <source>
        <strain evidence="3">JP 163 A</strain>
    </source>
</reference>